<dbReference type="Proteomes" id="UP001500974">
    <property type="component" value="Unassembled WGS sequence"/>
</dbReference>
<name>A0ABN3B1D8_9MICC</name>
<protein>
    <submittedName>
        <fullName evidence="1">Uncharacterized protein</fullName>
    </submittedName>
</protein>
<dbReference type="EMBL" id="BAAAON010000009">
    <property type="protein sequence ID" value="GAA2177691.1"/>
    <property type="molecule type" value="Genomic_DNA"/>
</dbReference>
<keyword evidence="2" id="KW-1185">Reference proteome</keyword>
<organism evidence="1 2">
    <name type="scientific">Arthrobacter parietis</name>
    <dbReference type="NCBI Taxonomy" id="271434"/>
    <lineage>
        <taxon>Bacteria</taxon>
        <taxon>Bacillati</taxon>
        <taxon>Actinomycetota</taxon>
        <taxon>Actinomycetes</taxon>
        <taxon>Micrococcales</taxon>
        <taxon>Micrococcaceae</taxon>
        <taxon>Arthrobacter</taxon>
    </lineage>
</organism>
<gene>
    <name evidence="1" type="ORF">GCM10009784_29190</name>
</gene>
<accession>A0ABN3B1D8</accession>
<evidence type="ECO:0000313" key="2">
    <source>
        <dbReference type="Proteomes" id="UP001500974"/>
    </source>
</evidence>
<evidence type="ECO:0000313" key="1">
    <source>
        <dbReference type="EMBL" id="GAA2177691.1"/>
    </source>
</evidence>
<proteinExistence type="predicted"/>
<sequence>MCWEFVALAGKFHCPGRRDSENITQGSGVRQISRRETKNRAGMRMQGTTMRKCTTVDAGTVT</sequence>
<reference evidence="1 2" key="1">
    <citation type="journal article" date="2019" name="Int. J. Syst. Evol. Microbiol.">
        <title>The Global Catalogue of Microorganisms (GCM) 10K type strain sequencing project: providing services to taxonomists for standard genome sequencing and annotation.</title>
        <authorList>
            <consortium name="The Broad Institute Genomics Platform"/>
            <consortium name="The Broad Institute Genome Sequencing Center for Infectious Disease"/>
            <person name="Wu L."/>
            <person name="Ma J."/>
        </authorList>
    </citation>
    <scope>NUCLEOTIDE SEQUENCE [LARGE SCALE GENOMIC DNA]</scope>
    <source>
        <strain evidence="1 2">JCM 14917</strain>
    </source>
</reference>
<comment type="caution">
    <text evidence="1">The sequence shown here is derived from an EMBL/GenBank/DDBJ whole genome shotgun (WGS) entry which is preliminary data.</text>
</comment>